<organism evidence="1 2">
    <name type="scientific">Nocardioides kribbensis</name>
    <dbReference type="NCBI Taxonomy" id="305517"/>
    <lineage>
        <taxon>Bacteria</taxon>
        <taxon>Bacillati</taxon>
        <taxon>Actinomycetota</taxon>
        <taxon>Actinomycetes</taxon>
        <taxon>Propionibacteriales</taxon>
        <taxon>Nocardioidaceae</taxon>
        <taxon>Nocardioides</taxon>
    </lineage>
</organism>
<dbReference type="Gene3D" id="3.40.50.300">
    <property type="entry name" value="P-loop containing nucleotide triphosphate hydrolases"/>
    <property type="match status" value="1"/>
</dbReference>
<reference evidence="1 2" key="1">
    <citation type="submission" date="2024-02" db="EMBL/GenBank/DDBJ databases">
        <title>Full genome sequence of Nocardioides kribbensis.</title>
        <authorList>
            <person name="Poletto B.L."/>
            <person name="Silva G."/>
            <person name="Galante D."/>
            <person name="Campos K.R."/>
            <person name="Santos M.B.N."/>
            <person name="Sacchi C.T."/>
        </authorList>
    </citation>
    <scope>NUCLEOTIDE SEQUENCE [LARGE SCALE GENOMIC DNA]</scope>
    <source>
        <strain evidence="1 2">O4R</strain>
    </source>
</reference>
<accession>A0ABV1NT22</accession>
<protein>
    <recommendedName>
        <fullName evidence="3">Sulfotransferase</fullName>
    </recommendedName>
</protein>
<evidence type="ECO:0008006" key="3">
    <source>
        <dbReference type="Google" id="ProtNLM"/>
    </source>
</evidence>
<dbReference type="InterPro" id="IPR027417">
    <property type="entry name" value="P-loop_NTPase"/>
</dbReference>
<gene>
    <name evidence="1" type="ORF">V6R90_00035</name>
</gene>
<dbReference type="Proteomes" id="UP001482520">
    <property type="component" value="Unassembled WGS sequence"/>
</dbReference>
<dbReference type="SUPFAM" id="SSF52540">
    <property type="entry name" value="P-loop containing nucleoside triphosphate hydrolases"/>
    <property type="match status" value="1"/>
</dbReference>
<evidence type="ECO:0000313" key="2">
    <source>
        <dbReference type="Proteomes" id="UP001482520"/>
    </source>
</evidence>
<name>A0ABV1NT22_9ACTN</name>
<comment type="caution">
    <text evidence="1">The sequence shown here is derived from an EMBL/GenBank/DDBJ whole genome shotgun (WGS) entry which is preliminary data.</text>
</comment>
<proteinExistence type="predicted"/>
<evidence type="ECO:0000313" key="1">
    <source>
        <dbReference type="EMBL" id="MEQ7845645.1"/>
    </source>
</evidence>
<dbReference type="RefSeq" id="WP_349803352.1">
    <property type="nucleotide sequence ID" value="NZ_JBEGDP010000001.1"/>
</dbReference>
<sequence length="344" mass="37721">MCPDPLSNSHAPLETASGPVHALAAAPLPEDASPAARLRARAGRHVAWARRDGLGRLVEEDGLDPRERLAGAVSAYRWRRAHPRPAGSARAVLVVGVQRSGTNMVVRGIERDPSVEVHNENDRRAFARFQLRDDAVVRGVVGDSRHAVVLLKALCDSDRTAQLLDRLGPESRAVWVYRDVDGRAASAVAKFGDVNRRVLAEVAAAAAEGRRTGRWQERGLSPASLDLVRSLDPARLDPWSAAALFWLVRNRLLLEGGLHRRRDVHVVSYERTVADPEPSISAMARFLGLEPAPGLWSHVDARSVRPRRLDLDPRVRAACTALETELAAAADVSLRRQAPRDPRR</sequence>
<keyword evidence="2" id="KW-1185">Reference proteome</keyword>
<dbReference type="EMBL" id="JBEGDP010000001">
    <property type="protein sequence ID" value="MEQ7845645.1"/>
    <property type="molecule type" value="Genomic_DNA"/>
</dbReference>